<feature type="transmembrane region" description="Helical" evidence="1">
    <location>
        <begin position="273"/>
        <end position="293"/>
    </location>
</feature>
<sequence>MKKKQKKLLDKYYISEAFDKNRNISFNFKKANKKISGNFAEFTDALAEYVRVSEQSENETRVWFHRDAAYRGSVGLEKARLIIEHVKEKNVENQDAISYIEKENLVEKSTKKPSKKMMLMKELEEEANEITFDVPDKESKMSTDVMKDDVEYESKFDVTILDLKPYEGKLDVYYNLSSDGQMSETMMKTVEGFATEKTMMEEDHMMSDDSMMMEEEPMMKENDMMSQESNMDKEEDHMMSDDDSMMKDDMMMTKEEHIHHYHQRRYNQKNTGIKVALSLLIIIALVNLILIILNVTNVI</sequence>
<keyword evidence="1" id="KW-1133">Transmembrane helix</keyword>
<reference evidence="2 3" key="1">
    <citation type="submission" date="2018-05" db="EMBL/GenBank/DDBJ databases">
        <title>Annotation of the Mycoplasma phocidae genome.</title>
        <authorList>
            <person name="Brown D.R."/>
            <person name="Kutish G.F."/>
            <person name="Frasca S.Jr."/>
        </authorList>
    </citation>
    <scope>NUCLEOTIDE SEQUENCE [LARGE SCALE GENOMIC DNA]</scope>
    <source>
        <strain evidence="2 3">105</strain>
    </source>
</reference>
<evidence type="ECO:0000313" key="3">
    <source>
        <dbReference type="Proteomes" id="UP000252477"/>
    </source>
</evidence>
<name>A0A2Z5IPU0_9BACT</name>
<dbReference type="AlphaFoldDB" id="A0A2Z5IPU0"/>
<gene>
    <name evidence="2" type="ORF">DA803_01515</name>
</gene>
<dbReference type="OrthoDB" id="398159at2"/>
<proteinExistence type="predicted"/>
<dbReference type="EMBL" id="CP029295">
    <property type="protein sequence ID" value="AXE60763.1"/>
    <property type="molecule type" value="Genomic_DNA"/>
</dbReference>
<dbReference type="Proteomes" id="UP000252477">
    <property type="component" value="Chromosome"/>
</dbReference>
<dbReference type="RefSeq" id="WP_114190874.1">
    <property type="nucleotide sequence ID" value="NZ_CP029295.1"/>
</dbReference>
<dbReference type="KEGG" id="mpho:DA803_01515"/>
<accession>A0A2Z5IPU0</accession>
<evidence type="ECO:0000256" key="1">
    <source>
        <dbReference type="SAM" id="Phobius"/>
    </source>
</evidence>
<protein>
    <submittedName>
        <fullName evidence="2">Uncharacterized protein</fullName>
    </submittedName>
</protein>
<keyword evidence="1" id="KW-0812">Transmembrane</keyword>
<evidence type="ECO:0000313" key="2">
    <source>
        <dbReference type="EMBL" id="AXE60763.1"/>
    </source>
</evidence>
<keyword evidence="1" id="KW-0472">Membrane</keyword>
<organism evidence="2 3">
    <name type="scientific">[Mycoplasma] phocae</name>
    <dbReference type="NCBI Taxonomy" id="142651"/>
    <lineage>
        <taxon>Bacteria</taxon>
        <taxon>Bacillati</taxon>
        <taxon>Mycoplasmatota</taxon>
        <taxon>Mycoplasmoidales</taxon>
        <taxon>Metamycoplasmataceae</taxon>
        <taxon>Metamycoplasma</taxon>
    </lineage>
</organism>
<keyword evidence="3" id="KW-1185">Reference proteome</keyword>